<gene>
    <name evidence="1" type="ORF">S101447_00910</name>
</gene>
<evidence type="ECO:0000313" key="1">
    <source>
        <dbReference type="EMBL" id="ARW10012.1"/>
    </source>
</evidence>
<dbReference type="EMBL" id="CP021524">
    <property type="protein sequence ID" value="ARW10012.1"/>
    <property type="molecule type" value="Genomic_DNA"/>
</dbReference>
<proteinExistence type="predicted"/>
<sequence length="37" mass="4452">MKRISYYVIDITRQAFSLLSVSKWFGVERMMAYAPRH</sequence>
<accession>A0A1Y0UVS0</accession>
<name>A0A1Y0UVS0_9PROT</name>
<reference evidence="1 2" key="1">
    <citation type="submission" date="2017-05" db="EMBL/GenBank/DDBJ databases">
        <title>Genome sequence of Acetobacter pasteurianus subsp. ascendens strain SRCM101447.</title>
        <authorList>
            <person name="Cho S.H."/>
        </authorList>
    </citation>
    <scope>NUCLEOTIDE SEQUENCE [LARGE SCALE GENOMIC DNA]</scope>
    <source>
        <strain evidence="1 2">SRCM101447</strain>
    </source>
</reference>
<dbReference type="AlphaFoldDB" id="A0A1Y0UVS0"/>
<evidence type="ECO:0000313" key="2">
    <source>
        <dbReference type="Proteomes" id="UP000195633"/>
    </source>
</evidence>
<dbReference type="Proteomes" id="UP000195633">
    <property type="component" value="Chromosome"/>
</dbReference>
<protein>
    <submittedName>
        <fullName evidence="1">Uncharacterized protein</fullName>
    </submittedName>
</protein>
<organism evidence="1 2">
    <name type="scientific">Acetobacter ascendens</name>
    <dbReference type="NCBI Taxonomy" id="481146"/>
    <lineage>
        <taxon>Bacteria</taxon>
        <taxon>Pseudomonadati</taxon>
        <taxon>Pseudomonadota</taxon>
        <taxon>Alphaproteobacteria</taxon>
        <taxon>Acetobacterales</taxon>
        <taxon>Acetobacteraceae</taxon>
        <taxon>Acetobacter</taxon>
    </lineage>
</organism>